<dbReference type="KEGG" id="thf:MA03_07510"/>
<proteinExistence type="predicted"/>
<dbReference type="PATRIC" id="fig|1550241.5.peg.1550"/>
<dbReference type="Pfam" id="PF13938">
    <property type="entry name" value="DUF4213"/>
    <property type="match status" value="1"/>
</dbReference>
<dbReference type="AlphaFoldDB" id="A0A0F7FKF6"/>
<protein>
    <recommendedName>
        <fullName evidence="5">Heavy-metal chelation domain-containing protein</fullName>
    </recommendedName>
</protein>
<feature type="domain" description="DUF4213" evidence="2">
    <location>
        <begin position="8"/>
        <end position="88"/>
    </location>
</feature>
<keyword evidence="4" id="KW-1185">Reference proteome</keyword>
<evidence type="ECO:0008006" key="5">
    <source>
        <dbReference type="Google" id="ProtNLM"/>
    </source>
</evidence>
<evidence type="ECO:0000313" key="4">
    <source>
        <dbReference type="Proteomes" id="UP000067434"/>
    </source>
</evidence>
<dbReference type="HOGENOM" id="CLU_094096_0_0_2"/>
<dbReference type="InterPro" id="IPR007161">
    <property type="entry name" value="DUF364"/>
</dbReference>
<dbReference type="SUPFAM" id="SSF159713">
    <property type="entry name" value="Dhaf3308-like"/>
    <property type="match status" value="1"/>
</dbReference>
<accession>A0A0F7FKF6</accession>
<organism evidence="3 4">
    <name type="scientific">Infirmifilum uzonense</name>
    <dbReference type="NCBI Taxonomy" id="1550241"/>
    <lineage>
        <taxon>Archaea</taxon>
        <taxon>Thermoproteota</taxon>
        <taxon>Thermoprotei</taxon>
        <taxon>Thermofilales</taxon>
        <taxon>Thermofilaceae</taxon>
        <taxon>Infirmifilum</taxon>
    </lineage>
</organism>
<dbReference type="Pfam" id="PF04016">
    <property type="entry name" value="DUF364"/>
    <property type="match status" value="1"/>
</dbReference>
<feature type="domain" description="Putative heavy-metal chelation" evidence="1">
    <location>
        <begin position="106"/>
        <end position="217"/>
    </location>
</feature>
<evidence type="ECO:0000259" key="2">
    <source>
        <dbReference type="Pfam" id="PF13938"/>
    </source>
</evidence>
<dbReference type="InterPro" id="IPR025251">
    <property type="entry name" value="DUF4213"/>
</dbReference>
<dbReference type="RefSeq" id="WP_191118795.1">
    <property type="nucleotide sequence ID" value="NZ_CP009961.1"/>
</dbReference>
<reference evidence="3 4" key="1">
    <citation type="journal article" date="2015" name="Stand. Genomic Sci.">
        <title>Complete genome sequence of and proposal of Thermofilum uzonense sp. nov. a novel hyperthermophilic crenarchaeon and emended description of the genus Thermofilum.</title>
        <authorList>
            <person name="Toshchakov S.V."/>
            <person name="Korzhenkov A.A."/>
            <person name="Samarov N.I."/>
            <person name="Mazunin I.O."/>
            <person name="Mozhey O.I."/>
            <person name="Shmyr I.S."/>
            <person name="Derbikova K.S."/>
            <person name="Taranov E.A."/>
            <person name="Dominova I.N."/>
            <person name="Bonch-Osmolovskaya E.A."/>
            <person name="Patrushev M.V."/>
            <person name="Podosokorskaya O.A."/>
            <person name="Kublanov I.V."/>
        </authorList>
    </citation>
    <scope>NUCLEOTIDE SEQUENCE [LARGE SCALE GENOMIC DNA]</scope>
    <source>
        <strain evidence="3 4">1807-2</strain>
    </source>
</reference>
<dbReference type="OrthoDB" id="40399at2157"/>
<dbReference type="Gene3D" id="3.40.50.11590">
    <property type="match status" value="1"/>
</dbReference>
<sequence>MLVKLFAERALAMAGGLRLVDYCLCLKAAYVVVEGPRGRALGFAHIPHEDLHDLGDTKPPRLEEMPEFVVDLNPLNRVLGVAMLNAVSQYHLAEPVSASIYEYIGEEPVCLIGNMGPLAEQLRRQGRRVYVFERSRELRRHAFSEVEEEILLPACKTLVITGMTLLNFTLDKILENSNGLNILTGPTAGLHPEIVKGTRIHVLASMKFNVEAAVQHLKLGNYVSLALHPQLGRPYAIDLRV</sequence>
<name>A0A0F7FKF6_9CREN</name>
<gene>
    <name evidence="3" type="ORF">MA03_07510</name>
</gene>
<dbReference type="GeneID" id="25402067"/>
<dbReference type="EMBL" id="CP009961">
    <property type="protein sequence ID" value="AKG39432.1"/>
    <property type="molecule type" value="Genomic_DNA"/>
</dbReference>
<evidence type="ECO:0000313" key="3">
    <source>
        <dbReference type="EMBL" id="AKG39432.1"/>
    </source>
</evidence>
<evidence type="ECO:0000259" key="1">
    <source>
        <dbReference type="Pfam" id="PF04016"/>
    </source>
</evidence>
<dbReference type="Proteomes" id="UP000067434">
    <property type="component" value="Chromosome"/>
</dbReference>